<evidence type="ECO:0000256" key="1">
    <source>
        <dbReference type="SAM" id="Phobius"/>
    </source>
</evidence>
<dbReference type="VEuPathDB" id="FungiDB:SPRG_17000"/>
<organism evidence="2 3">
    <name type="scientific">Saprolegnia parasitica (strain CBS 223.65)</name>
    <dbReference type="NCBI Taxonomy" id="695850"/>
    <lineage>
        <taxon>Eukaryota</taxon>
        <taxon>Sar</taxon>
        <taxon>Stramenopiles</taxon>
        <taxon>Oomycota</taxon>
        <taxon>Saprolegniomycetes</taxon>
        <taxon>Saprolegniales</taxon>
        <taxon>Saprolegniaceae</taxon>
        <taxon>Saprolegnia</taxon>
    </lineage>
</organism>
<keyword evidence="1" id="KW-0472">Membrane</keyword>
<name>A0A067BS74_SAPPC</name>
<dbReference type="RefSeq" id="XP_012212156.1">
    <property type="nucleotide sequence ID" value="XM_012356766.1"/>
</dbReference>
<evidence type="ECO:0000313" key="3">
    <source>
        <dbReference type="Proteomes" id="UP000030745"/>
    </source>
</evidence>
<dbReference type="Proteomes" id="UP000030745">
    <property type="component" value="Unassembled WGS sequence"/>
</dbReference>
<keyword evidence="1" id="KW-0812">Transmembrane</keyword>
<evidence type="ECO:0000313" key="2">
    <source>
        <dbReference type="EMBL" id="KDO17136.1"/>
    </source>
</evidence>
<dbReference type="AlphaFoldDB" id="A0A067BS74"/>
<reference evidence="2 3" key="1">
    <citation type="journal article" date="2013" name="PLoS Genet.">
        <title>Distinctive expansion of potential virulence genes in the genome of the oomycete fish pathogen Saprolegnia parasitica.</title>
        <authorList>
            <person name="Jiang R.H."/>
            <person name="de Bruijn I."/>
            <person name="Haas B.J."/>
            <person name="Belmonte R."/>
            <person name="Lobach L."/>
            <person name="Christie J."/>
            <person name="van den Ackerveken G."/>
            <person name="Bottin A."/>
            <person name="Bulone V."/>
            <person name="Diaz-Moreno S.M."/>
            <person name="Dumas B."/>
            <person name="Fan L."/>
            <person name="Gaulin E."/>
            <person name="Govers F."/>
            <person name="Grenville-Briggs L.J."/>
            <person name="Horner N.R."/>
            <person name="Levin J.Z."/>
            <person name="Mammella M."/>
            <person name="Meijer H.J."/>
            <person name="Morris P."/>
            <person name="Nusbaum C."/>
            <person name="Oome S."/>
            <person name="Phillips A.J."/>
            <person name="van Rooyen D."/>
            <person name="Rzeszutek E."/>
            <person name="Saraiva M."/>
            <person name="Secombes C.J."/>
            <person name="Seidl M.F."/>
            <person name="Snel B."/>
            <person name="Stassen J.H."/>
            <person name="Sykes S."/>
            <person name="Tripathy S."/>
            <person name="van den Berg H."/>
            <person name="Vega-Arreguin J.C."/>
            <person name="Wawra S."/>
            <person name="Young S.K."/>
            <person name="Zeng Q."/>
            <person name="Dieguez-Uribeondo J."/>
            <person name="Russ C."/>
            <person name="Tyler B.M."/>
            <person name="van West P."/>
        </authorList>
    </citation>
    <scope>NUCLEOTIDE SEQUENCE [LARGE SCALE GENOMIC DNA]</scope>
    <source>
        <strain evidence="2 3">CBS 223.65</strain>
    </source>
</reference>
<keyword evidence="1" id="KW-1133">Transmembrane helix</keyword>
<protein>
    <submittedName>
        <fullName evidence="2">Uncharacterized protein</fullName>
    </submittedName>
</protein>
<sequence length="179" mass="20116">MHPVARRVFLVLAFLKLLASGTYCLLMAALLRFASPSDAIKYQIFAMTTYSFGTYAVFGLLYWLGALHVLCGRRPSCLDVLSCRLISSTSALPWALGVQILQTCVQLLQAYRLSQHAVNLDIAFVYPMLVGLSTAVSPWFFLFIDPFVHRDLWLLFNCLLSFALASGHFRWPGPPSTRY</sequence>
<dbReference type="OrthoDB" id="10600291at2759"/>
<accession>A0A067BS74</accession>
<gene>
    <name evidence="2" type="ORF">SPRG_17000</name>
</gene>
<dbReference type="EMBL" id="KK583765">
    <property type="protein sequence ID" value="KDO17136.1"/>
    <property type="molecule type" value="Genomic_DNA"/>
</dbReference>
<dbReference type="KEGG" id="spar:SPRG_17000"/>
<keyword evidence="3" id="KW-1185">Reference proteome</keyword>
<feature type="transmembrane region" description="Helical" evidence="1">
    <location>
        <begin position="48"/>
        <end position="70"/>
    </location>
</feature>
<proteinExistence type="predicted"/>
<feature type="transmembrane region" description="Helical" evidence="1">
    <location>
        <begin position="123"/>
        <end position="144"/>
    </location>
</feature>
<dbReference type="GeneID" id="24138573"/>